<dbReference type="EMBL" id="JAGRRH010000031">
    <property type="protein sequence ID" value="KAG7339716.1"/>
    <property type="molecule type" value="Genomic_DNA"/>
</dbReference>
<evidence type="ECO:0000313" key="2">
    <source>
        <dbReference type="EMBL" id="KAG7339710.1"/>
    </source>
</evidence>
<dbReference type="EMBL" id="JAGRRH010000011">
    <property type="protein sequence ID" value="KAG7362353.1"/>
    <property type="molecule type" value="Genomic_DNA"/>
</dbReference>
<feature type="region of interest" description="Disordered" evidence="1">
    <location>
        <begin position="1"/>
        <end position="27"/>
    </location>
</feature>
<evidence type="ECO:0000313" key="9">
    <source>
        <dbReference type="EMBL" id="KAG7362359.1"/>
    </source>
</evidence>
<keyword evidence="10" id="KW-1185">Reference proteome</keyword>
<feature type="compositionally biased region" description="Polar residues" evidence="1">
    <location>
        <begin position="8"/>
        <end position="17"/>
    </location>
</feature>
<evidence type="ECO:0000256" key="1">
    <source>
        <dbReference type="SAM" id="MobiDB-lite"/>
    </source>
</evidence>
<evidence type="ECO:0000313" key="5">
    <source>
        <dbReference type="EMBL" id="KAG7339716.1"/>
    </source>
</evidence>
<dbReference type="AlphaFoldDB" id="A0A9K3LHU0"/>
<dbReference type="OrthoDB" id="7552853at2759"/>
<dbReference type="EMBL" id="JAGRRH010000011">
    <property type="protein sequence ID" value="KAG7362357.1"/>
    <property type="molecule type" value="Genomic_DNA"/>
</dbReference>
<feature type="compositionally biased region" description="Polar residues" evidence="1">
    <location>
        <begin position="439"/>
        <end position="451"/>
    </location>
</feature>
<protein>
    <submittedName>
        <fullName evidence="8">Uncharacterized protein</fullName>
    </submittedName>
</protein>
<reference evidence="8" key="2">
    <citation type="submission" date="2021-04" db="EMBL/GenBank/DDBJ databases">
        <authorList>
            <person name="Podell S."/>
        </authorList>
    </citation>
    <scope>NUCLEOTIDE SEQUENCE</scope>
    <source>
        <strain evidence="8">Hildebrandi</strain>
    </source>
</reference>
<dbReference type="EMBL" id="JAGRRH010000031">
    <property type="protein sequence ID" value="KAG7339710.1"/>
    <property type="molecule type" value="Genomic_DNA"/>
</dbReference>
<reference evidence="8" key="1">
    <citation type="journal article" date="2021" name="Sci. Rep.">
        <title>Diploid genomic architecture of Nitzschia inconspicua, an elite biomass production diatom.</title>
        <authorList>
            <person name="Oliver A."/>
            <person name="Podell S."/>
            <person name="Pinowska A."/>
            <person name="Traller J.C."/>
            <person name="Smith S.R."/>
            <person name="McClure R."/>
            <person name="Beliaev A."/>
            <person name="Bohutskyi P."/>
            <person name="Hill E.A."/>
            <person name="Rabines A."/>
            <person name="Zheng H."/>
            <person name="Allen L.Z."/>
            <person name="Kuo A."/>
            <person name="Grigoriev I.V."/>
            <person name="Allen A.E."/>
            <person name="Hazlebeck D."/>
            <person name="Allen E.E."/>
        </authorList>
    </citation>
    <scope>NUCLEOTIDE SEQUENCE</scope>
    <source>
        <strain evidence="8">Hildebrandi</strain>
    </source>
</reference>
<feature type="compositionally biased region" description="Acidic residues" evidence="1">
    <location>
        <begin position="378"/>
        <end position="388"/>
    </location>
</feature>
<evidence type="ECO:0000313" key="3">
    <source>
        <dbReference type="EMBL" id="KAG7339712.1"/>
    </source>
</evidence>
<dbReference type="EMBL" id="JAGRRH010000011">
    <property type="protein sequence ID" value="KAG7362351.1"/>
    <property type="molecule type" value="Genomic_DNA"/>
</dbReference>
<gene>
    <name evidence="2" type="ORF">IV203_024749</name>
    <name evidence="3" type="ORF">IV203_024751</name>
    <name evidence="4" type="ORF">IV203_024753</name>
    <name evidence="5" type="ORF">IV203_024755</name>
    <name evidence="6" type="ORF">IV203_025235</name>
    <name evidence="7" type="ORF">IV203_025237</name>
    <name evidence="8" type="ORF">IV203_025241</name>
    <name evidence="9" type="ORF">IV203_025243</name>
</gene>
<evidence type="ECO:0000313" key="4">
    <source>
        <dbReference type="EMBL" id="KAG7339714.1"/>
    </source>
</evidence>
<organism evidence="8 10">
    <name type="scientific">Nitzschia inconspicua</name>
    <dbReference type="NCBI Taxonomy" id="303405"/>
    <lineage>
        <taxon>Eukaryota</taxon>
        <taxon>Sar</taxon>
        <taxon>Stramenopiles</taxon>
        <taxon>Ochrophyta</taxon>
        <taxon>Bacillariophyta</taxon>
        <taxon>Bacillariophyceae</taxon>
        <taxon>Bacillariophycidae</taxon>
        <taxon>Bacillariales</taxon>
        <taxon>Bacillariaceae</taxon>
        <taxon>Nitzschia</taxon>
    </lineage>
</organism>
<accession>A0A9K3LHU0</accession>
<dbReference type="EMBL" id="JAGRRH010000031">
    <property type="protein sequence ID" value="KAG7339714.1"/>
    <property type="molecule type" value="Genomic_DNA"/>
</dbReference>
<feature type="compositionally biased region" description="Basic and acidic residues" evidence="1">
    <location>
        <begin position="389"/>
        <end position="403"/>
    </location>
</feature>
<evidence type="ECO:0000313" key="10">
    <source>
        <dbReference type="Proteomes" id="UP000693970"/>
    </source>
</evidence>
<dbReference type="EMBL" id="JAGRRH010000011">
    <property type="protein sequence ID" value="KAG7362359.1"/>
    <property type="molecule type" value="Genomic_DNA"/>
</dbReference>
<comment type="caution">
    <text evidence="8">The sequence shown here is derived from an EMBL/GenBank/DDBJ whole genome shotgun (WGS) entry which is preliminary data.</text>
</comment>
<name>A0A9K3LHU0_9STRA</name>
<evidence type="ECO:0000313" key="6">
    <source>
        <dbReference type="EMBL" id="KAG7362351.1"/>
    </source>
</evidence>
<proteinExistence type="predicted"/>
<sequence length="684" mass="76926">MFLRTPKFSKNNRSSDGTPIAVPSRSEPIKQFQYQKVAQFVSRSVHGKRSALSPLPEDTTKDVDDASFGDRVPYIMNPTSNIYVQGLPPELVPLLSAVPAEDVPIAAQSTAPVSVGTSMETCSFASTNNKDLPVHSLEPEWTHQRTSRLLLHFAKGSKQSFTILQAATPSELNASMEVVKERYGNITRQMVNTFIDMCPTCLRRPPVIKPLKGAARPIYSNNFRDRFQIDLIDMQDKPKRDDRGVICRWILVLKDHFTVESRNKMVKSLLQDIEDEEKKRKKKTNWTMLMGPLMAGINGHKVRGKNATSAYENVFGMPLHEPLECDPALLRQCFTVRERLNLLPDPEFEASLQEYYIIDGDPEDPTDYYFEAGSECGDNSEDDSEDDSERTSSREDDKSHQGDGDGQSASHAEPNPHVDIVDMENLDTDDNADMENIDTDATATAPPNGTVTAEGKLVSAKNETEIKQLEEATKGEEASPEETPPQHNAVVETFMGREFESDGFVYPMLRCEICTFHSKQVQLCVGNKAYEKKILSPEPWWDTAFIASFAAILAHDTHNPGLLYIHCQFPKSVISKKEVHPIDEERTVLSVLHGAMHYVVLELDILERTVWICDGRKYPLLTWANHITNILKRTALLDLNVEPDYGTKSDPCSQSFLKVNGKQEWTIKSDTQLRWKICVGFGTV</sequence>
<evidence type="ECO:0000313" key="8">
    <source>
        <dbReference type="EMBL" id="KAG7362357.1"/>
    </source>
</evidence>
<feature type="compositionally biased region" description="Acidic residues" evidence="1">
    <location>
        <begin position="429"/>
        <end position="438"/>
    </location>
</feature>
<feature type="region of interest" description="Disordered" evidence="1">
    <location>
        <begin position="429"/>
        <end position="462"/>
    </location>
</feature>
<dbReference type="Proteomes" id="UP000693970">
    <property type="component" value="Unassembled WGS sequence"/>
</dbReference>
<evidence type="ECO:0000313" key="7">
    <source>
        <dbReference type="EMBL" id="KAG7362353.1"/>
    </source>
</evidence>
<dbReference type="EMBL" id="JAGRRH010000031">
    <property type="protein sequence ID" value="KAG7339712.1"/>
    <property type="molecule type" value="Genomic_DNA"/>
</dbReference>
<feature type="region of interest" description="Disordered" evidence="1">
    <location>
        <begin position="359"/>
        <end position="417"/>
    </location>
</feature>